<dbReference type="PIRSF" id="PIRSF003113">
    <property type="entry name" value="BolA"/>
    <property type="match status" value="1"/>
</dbReference>
<sequence length="103" mass="11834">MDTQQRLEEKISAKFAPHFLHIENESHMHSSGRGADSHFKVVLVSDAFNRVRKVARHQMLYQLLAEELKNGIHALALHTYTLEEWQKLGEQFPRSPNCLGVGQ</sequence>
<dbReference type="GO" id="GO:0006351">
    <property type="term" value="P:DNA-templated transcription"/>
    <property type="evidence" value="ECO:0007669"/>
    <property type="project" value="TreeGrafter"/>
</dbReference>
<evidence type="ECO:0000313" key="4">
    <source>
        <dbReference type="Proteomes" id="UP000254620"/>
    </source>
</evidence>
<dbReference type="SUPFAM" id="SSF82657">
    <property type="entry name" value="BolA-like"/>
    <property type="match status" value="1"/>
</dbReference>
<dbReference type="PANTHER" id="PTHR46229">
    <property type="entry name" value="BOLA TRANSCRIPTION REGULATOR"/>
    <property type="match status" value="1"/>
</dbReference>
<reference evidence="3 4" key="1">
    <citation type="submission" date="2018-06" db="EMBL/GenBank/DDBJ databases">
        <authorList>
            <consortium name="Pathogen Informatics"/>
            <person name="Doyle S."/>
        </authorList>
    </citation>
    <scope>NUCLEOTIDE SEQUENCE [LARGE SCALE GENOMIC DNA]</scope>
    <source>
        <strain evidence="3 4">NCTC10926</strain>
    </source>
</reference>
<dbReference type="eggNOG" id="COG0271">
    <property type="taxonomic scope" value="Bacteria"/>
</dbReference>
<dbReference type="GO" id="GO:0005829">
    <property type="term" value="C:cytosol"/>
    <property type="evidence" value="ECO:0007669"/>
    <property type="project" value="TreeGrafter"/>
</dbReference>
<dbReference type="Pfam" id="PF01722">
    <property type="entry name" value="BolA"/>
    <property type="match status" value="1"/>
</dbReference>
<dbReference type="PANTHER" id="PTHR46229:SF2">
    <property type="entry name" value="BOLA-LIKE PROTEIN 1"/>
    <property type="match status" value="1"/>
</dbReference>
<comment type="similarity">
    <text evidence="1 2">Belongs to the BolA/IbaG family.</text>
</comment>
<dbReference type="InterPro" id="IPR036065">
    <property type="entry name" value="BolA-like_sf"/>
</dbReference>
<evidence type="ECO:0000256" key="2">
    <source>
        <dbReference type="RuleBase" id="RU003860"/>
    </source>
</evidence>
<dbReference type="Gene3D" id="3.30.300.90">
    <property type="entry name" value="BolA-like"/>
    <property type="match status" value="1"/>
</dbReference>
<dbReference type="InterPro" id="IPR002634">
    <property type="entry name" value="BolA"/>
</dbReference>
<dbReference type="EMBL" id="UFSW01000001">
    <property type="protein sequence ID" value="SUU98158.1"/>
    <property type="molecule type" value="Genomic_DNA"/>
</dbReference>
<dbReference type="InterPro" id="IPR050961">
    <property type="entry name" value="BolA/IbaG_stress_morph_reg"/>
</dbReference>
<accession>A0A0F5EX81</accession>
<organism evidence="3 4">
    <name type="scientific">Avibacterium paragallinarum</name>
    <name type="common">Haemophilus gallinarum</name>
    <dbReference type="NCBI Taxonomy" id="728"/>
    <lineage>
        <taxon>Bacteria</taxon>
        <taxon>Pseudomonadati</taxon>
        <taxon>Pseudomonadota</taxon>
        <taxon>Gammaproteobacteria</taxon>
        <taxon>Pasteurellales</taxon>
        <taxon>Pasteurellaceae</taxon>
        <taxon>Avibacterium</taxon>
    </lineage>
</organism>
<dbReference type="STRING" id="728.VY92_01575"/>
<evidence type="ECO:0000313" key="3">
    <source>
        <dbReference type="EMBL" id="SUU98158.1"/>
    </source>
</evidence>
<gene>
    <name evidence="3" type="primary">bolA</name>
    <name evidence="3" type="ORF">NCTC10926_01573</name>
</gene>
<dbReference type="RefSeq" id="WP_046098507.1">
    <property type="nucleotide sequence ID" value="NZ_LAEN01000051.1"/>
</dbReference>
<name>A0A0F5EX81_AVIPA</name>
<evidence type="ECO:0000256" key="1">
    <source>
        <dbReference type="ARBA" id="ARBA00005578"/>
    </source>
</evidence>
<dbReference type="OrthoDB" id="9801469at2"/>
<proteinExistence type="inferred from homology"/>
<protein>
    <submittedName>
        <fullName evidence="3">Transcriptional regulator BolA</fullName>
    </submittedName>
</protein>
<dbReference type="Proteomes" id="UP000254620">
    <property type="component" value="Unassembled WGS sequence"/>
</dbReference>
<dbReference type="AlphaFoldDB" id="A0A0F5EX81"/>